<sequence length="273" mass="31770">MKAFRDITISIDGLKIIEEEWCKHNSIPECSLVNYWSNRMNLQIIEGARMTGRLAYGYVGDGWPGHINQDHALGRDSRNLKEAFVGDLHCRDIGDAIYQANTILDVMKTVLHKVHVMDFGSGYGRLAIPFIYFYRKKGILYVGVDAVPISLIIAPQFVEQAIDAKVVGWDEQTKNLKNFQFVSLPSWRMDEVKQEKFHVFITIHSFQEMTRETIDFYVNFAHNHAYEDAIFYSINLTPKDQYVPDSWELISDIPYPIKENRDGPFREKLWRIQ</sequence>
<comment type="caution">
    <text evidence="1">The sequence shown here is derived from an EMBL/GenBank/DDBJ whole genome shotgun (WGS) entry which is preliminary data.</text>
</comment>
<dbReference type="NCBIfam" id="TIGR04371">
    <property type="entry name" value="methyltran_NanM"/>
    <property type="match status" value="1"/>
</dbReference>
<dbReference type="InterPro" id="IPR029063">
    <property type="entry name" value="SAM-dependent_MTases_sf"/>
</dbReference>
<dbReference type="InterPro" id="IPR030807">
    <property type="entry name" value="Methyltran_NanM"/>
</dbReference>
<dbReference type="SUPFAM" id="SSF53335">
    <property type="entry name" value="S-adenosyl-L-methionine-dependent methyltransferases"/>
    <property type="match status" value="1"/>
</dbReference>
<organism evidence="1">
    <name type="scientific">marine sediment metagenome</name>
    <dbReference type="NCBI Taxonomy" id="412755"/>
    <lineage>
        <taxon>unclassified sequences</taxon>
        <taxon>metagenomes</taxon>
        <taxon>ecological metagenomes</taxon>
    </lineage>
</organism>
<dbReference type="EMBL" id="LAZR01001500">
    <property type="protein sequence ID" value="KKN43624.1"/>
    <property type="molecule type" value="Genomic_DNA"/>
</dbReference>
<name>A0A0F9QMD0_9ZZZZ</name>
<gene>
    <name evidence="1" type="ORF">LCGC14_0701250</name>
</gene>
<evidence type="ECO:0008006" key="2">
    <source>
        <dbReference type="Google" id="ProtNLM"/>
    </source>
</evidence>
<protein>
    <recommendedName>
        <fullName evidence="2">Methyltransferase domain-containing protein</fullName>
    </recommendedName>
</protein>
<dbReference type="AlphaFoldDB" id="A0A0F9QMD0"/>
<accession>A0A0F9QMD0</accession>
<reference evidence="1" key="1">
    <citation type="journal article" date="2015" name="Nature">
        <title>Complex archaea that bridge the gap between prokaryotes and eukaryotes.</title>
        <authorList>
            <person name="Spang A."/>
            <person name="Saw J.H."/>
            <person name="Jorgensen S.L."/>
            <person name="Zaremba-Niedzwiedzka K."/>
            <person name="Martijn J."/>
            <person name="Lind A.E."/>
            <person name="van Eijk R."/>
            <person name="Schleper C."/>
            <person name="Guy L."/>
            <person name="Ettema T.J."/>
        </authorList>
    </citation>
    <scope>NUCLEOTIDE SEQUENCE</scope>
</reference>
<proteinExistence type="predicted"/>
<evidence type="ECO:0000313" key="1">
    <source>
        <dbReference type="EMBL" id="KKN43624.1"/>
    </source>
</evidence>